<protein>
    <recommendedName>
        <fullName evidence="3">HTH luxR-type domain-containing protein</fullName>
    </recommendedName>
</protein>
<accession>A0A6J4HU16</accession>
<dbReference type="InterPro" id="IPR016032">
    <property type="entry name" value="Sig_transdc_resp-reg_C-effctor"/>
</dbReference>
<dbReference type="SUPFAM" id="SSF52540">
    <property type="entry name" value="P-loop containing nucleoside triphosphate hydrolases"/>
    <property type="match status" value="1"/>
</dbReference>
<sequence length="876" mass="91640">MTTDGVGPGDPGDGLVGRVRELAALVGALRDPPSVVLVEGAAGLGKSALVRAALAVAGRSAVHLACRPAGPRPRWPDRPPDVLVVEDVQWLDRAGRDELRGLVAELTGPTCLVVTYRPDPAEPAGAPLGGECRCPPGVRLLDVRLEPLSRAEVAGFLAARGGAGDEGAVEEVRRLSGGIPALLAAAAGPATGPGAVVELPPAAAQWLTGCRQELPPVGRLLLSAAAVLARPSTEPQLAAVAGVDEDDVVGPLCSLLGDGLLREVTPGRYEVAAGLLQRWLYQRIPAPRRRRLHGRAVDALAAGEPADLVALVGHCRSAGDAAASVRHAETAAEALVAAGDTAAAITLLQEALVVPAVPAAVRARLAVRLARIATVGLRGEDTEGVLRRLLGAGPLPAGVRGEIRLGLGLLLMNQAGRGDTGRQEIARAVGELRRRPALAARAMSALAMPQWGNCHAEEHLRWLAQAELATGQGRDRALTTAVFANRLSLLMNLGHPSVWRELELLPDHEGTVAQQQQVGRAYANLTDAAVWLGHYGAAAGFSREARRLAAQAGAEYVVALTRGAELRMDWAVGRWAGLDAHAERLLRDLESLPLLVADGRLALAQLAVARAEWTEALALLDVPQLVDVGEGCGPELSAASAVRVRAWLGLGQPANAAEEGRRALDRERVKGVWGWSGELVRAAVEALVGSGHVTEARTAVDDLAAGVAGRDTPLSAAALLSCRAVLAAADDDPTGAAVLHGRAQQEYERLPRPYDASRELEGVARGRIAAGEPADDLLAAAAERYAAVGAAYDAARCRHLLRARGVAAPRRHGRRGYGGALSPREQEVARLMGRGRTNREIADSLFLSPRTVELHAARVLRKLGLTDREQVAGRLP</sequence>
<evidence type="ECO:0000259" key="3">
    <source>
        <dbReference type="PROSITE" id="PS50043"/>
    </source>
</evidence>
<dbReference type="SMART" id="SM00421">
    <property type="entry name" value="HTH_LUXR"/>
    <property type="match status" value="1"/>
</dbReference>
<evidence type="ECO:0000256" key="2">
    <source>
        <dbReference type="ARBA" id="ARBA00022840"/>
    </source>
</evidence>
<dbReference type="PANTHER" id="PTHR16305">
    <property type="entry name" value="TESTICULAR SOLUBLE ADENYLYL CYCLASE"/>
    <property type="match status" value="1"/>
</dbReference>
<dbReference type="GO" id="GO:0005737">
    <property type="term" value="C:cytoplasm"/>
    <property type="evidence" value="ECO:0007669"/>
    <property type="project" value="TreeGrafter"/>
</dbReference>
<feature type="domain" description="HTH luxR-type" evidence="3">
    <location>
        <begin position="814"/>
        <end position="876"/>
    </location>
</feature>
<dbReference type="Pfam" id="PF00196">
    <property type="entry name" value="GerE"/>
    <property type="match status" value="1"/>
</dbReference>
<dbReference type="InterPro" id="IPR027417">
    <property type="entry name" value="P-loop_NTPase"/>
</dbReference>
<keyword evidence="2" id="KW-0067">ATP-binding</keyword>
<dbReference type="InterPro" id="IPR000792">
    <property type="entry name" value="Tscrpt_reg_LuxR_C"/>
</dbReference>
<keyword evidence="1" id="KW-0547">Nucleotide-binding</keyword>
<dbReference type="PROSITE" id="PS00622">
    <property type="entry name" value="HTH_LUXR_1"/>
    <property type="match status" value="1"/>
</dbReference>
<dbReference type="InterPro" id="IPR036388">
    <property type="entry name" value="WH-like_DNA-bd_sf"/>
</dbReference>
<dbReference type="PROSITE" id="PS50043">
    <property type="entry name" value="HTH_LUXR_2"/>
    <property type="match status" value="1"/>
</dbReference>
<dbReference type="GO" id="GO:0004016">
    <property type="term" value="F:adenylate cyclase activity"/>
    <property type="evidence" value="ECO:0007669"/>
    <property type="project" value="TreeGrafter"/>
</dbReference>
<evidence type="ECO:0000313" key="4">
    <source>
        <dbReference type="EMBL" id="CAA9231077.1"/>
    </source>
</evidence>
<reference evidence="4" key="1">
    <citation type="submission" date="2020-02" db="EMBL/GenBank/DDBJ databases">
        <authorList>
            <person name="Meier V. D."/>
        </authorList>
    </citation>
    <scope>NUCLEOTIDE SEQUENCE</scope>
    <source>
        <strain evidence="4">AVDCRST_MAG41</strain>
    </source>
</reference>
<dbReference type="GO" id="GO:0003677">
    <property type="term" value="F:DNA binding"/>
    <property type="evidence" value="ECO:0007669"/>
    <property type="project" value="InterPro"/>
</dbReference>
<gene>
    <name evidence="4" type="ORF">AVDCRST_MAG41-904</name>
</gene>
<dbReference type="SUPFAM" id="SSF46894">
    <property type="entry name" value="C-terminal effector domain of the bipartite response regulators"/>
    <property type="match status" value="1"/>
</dbReference>
<name>A0A6J4HU16_9ACTN</name>
<dbReference type="PRINTS" id="PR00038">
    <property type="entry name" value="HTHLUXR"/>
</dbReference>
<dbReference type="Gene3D" id="1.10.10.10">
    <property type="entry name" value="Winged helix-like DNA-binding domain superfamily/Winged helix DNA-binding domain"/>
    <property type="match status" value="1"/>
</dbReference>
<dbReference type="PANTHER" id="PTHR16305:SF35">
    <property type="entry name" value="TRANSCRIPTIONAL ACTIVATOR DOMAIN"/>
    <property type="match status" value="1"/>
</dbReference>
<dbReference type="GO" id="GO:0005524">
    <property type="term" value="F:ATP binding"/>
    <property type="evidence" value="ECO:0007669"/>
    <property type="project" value="UniProtKB-KW"/>
</dbReference>
<proteinExistence type="predicted"/>
<dbReference type="EMBL" id="CADCTP010000095">
    <property type="protein sequence ID" value="CAA9231077.1"/>
    <property type="molecule type" value="Genomic_DNA"/>
</dbReference>
<organism evidence="4">
    <name type="scientific">uncultured Mycobacteriales bacterium</name>
    <dbReference type="NCBI Taxonomy" id="581187"/>
    <lineage>
        <taxon>Bacteria</taxon>
        <taxon>Bacillati</taxon>
        <taxon>Actinomycetota</taxon>
        <taxon>Actinomycetes</taxon>
        <taxon>Mycobacteriales</taxon>
        <taxon>environmental samples</taxon>
    </lineage>
</organism>
<evidence type="ECO:0000256" key="1">
    <source>
        <dbReference type="ARBA" id="ARBA00022741"/>
    </source>
</evidence>
<dbReference type="CDD" id="cd06170">
    <property type="entry name" value="LuxR_C_like"/>
    <property type="match status" value="1"/>
</dbReference>
<dbReference type="AlphaFoldDB" id="A0A6J4HU16"/>
<dbReference type="GO" id="GO:0006355">
    <property type="term" value="P:regulation of DNA-templated transcription"/>
    <property type="evidence" value="ECO:0007669"/>
    <property type="project" value="InterPro"/>
</dbReference>